<dbReference type="InterPro" id="IPR038050">
    <property type="entry name" value="Neuro_actylchol_rec"/>
</dbReference>
<keyword evidence="3" id="KW-0675">Receptor</keyword>
<dbReference type="Pfam" id="PF02932">
    <property type="entry name" value="Neur_chan_memb"/>
    <property type="match status" value="1"/>
</dbReference>
<evidence type="ECO:0000259" key="2">
    <source>
        <dbReference type="Pfam" id="PF02932"/>
    </source>
</evidence>
<name>A0AAD8AW48_BIOPF</name>
<protein>
    <submittedName>
        <fullName evidence="3">Neuronal acetylcholine receptor subunit alpha-7</fullName>
    </submittedName>
</protein>
<dbReference type="SUPFAM" id="SSF90112">
    <property type="entry name" value="Neurotransmitter-gated ion-channel transmembrane pore"/>
    <property type="match status" value="1"/>
</dbReference>
<reference evidence="3" key="1">
    <citation type="journal article" date="2023" name="PLoS Negl. Trop. Dis.">
        <title>A genome sequence for Biomphalaria pfeifferi, the major vector snail for the human-infecting parasite Schistosoma mansoni.</title>
        <authorList>
            <person name="Bu L."/>
            <person name="Lu L."/>
            <person name="Laidemitt M.R."/>
            <person name="Zhang S.M."/>
            <person name="Mutuku M."/>
            <person name="Mkoji G."/>
            <person name="Steinauer M."/>
            <person name="Loker E.S."/>
        </authorList>
    </citation>
    <scope>NUCLEOTIDE SEQUENCE</scope>
    <source>
        <strain evidence="3">KasaAsao</strain>
    </source>
</reference>
<keyword evidence="1" id="KW-1133">Transmembrane helix</keyword>
<reference evidence="3" key="2">
    <citation type="submission" date="2023-04" db="EMBL/GenBank/DDBJ databases">
        <authorList>
            <person name="Bu L."/>
            <person name="Lu L."/>
            <person name="Laidemitt M.R."/>
            <person name="Zhang S.M."/>
            <person name="Mutuku M."/>
            <person name="Mkoji G."/>
            <person name="Steinauer M."/>
            <person name="Loker E.S."/>
        </authorList>
    </citation>
    <scope>NUCLEOTIDE SEQUENCE</scope>
    <source>
        <strain evidence="3">KasaAsao</strain>
        <tissue evidence="3">Whole Snail</tissue>
    </source>
</reference>
<dbReference type="InterPro" id="IPR036719">
    <property type="entry name" value="Neuro-gated_channel_TM_sf"/>
</dbReference>
<dbReference type="GO" id="GO:0004888">
    <property type="term" value="F:transmembrane signaling receptor activity"/>
    <property type="evidence" value="ECO:0007669"/>
    <property type="project" value="InterPro"/>
</dbReference>
<dbReference type="Gene3D" id="1.20.58.390">
    <property type="entry name" value="Neurotransmitter-gated ion-channel transmembrane domain"/>
    <property type="match status" value="1"/>
</dbReference>
<accession>A0AAD8AW48</accession>
<dbReference type="InterPro" id="IPR006201">
    <property type="entry name" value="Neur_channel"/>
</dbReference>
<dbReference type="InterPro" id="IPR006029">
    <property type="entry name" value="Neurotrans-gated_channel_TM"/>
</dbReference>
<dbReference type="Proteomes" id="UP001233172">
    <property type="component" value="Unassembled WGS sequence"/>
</dbReference>
<feature type="domain" description="Neurotransmitter-gated ion-channel transmembrane" evidence="2">
    <location>
        <begin position="13"/>
        <end position="68"/>
    </location>
</feature>
<comment type="caution">
    <text evidence="3">The sequence shown here is derived from an EMBL/GenBank/DDBJ whole genome shotgun (WGS) entry which is preliminary data.</text>
</comment>
<sequence length="68" mass="7629">IRRRTLYYMYNVVFPCVMMSALTLLVFCLPPDSGEKIALGITVLLAFSVFMLAVAENLPETSEFVPLI</sequence>
<dbReference type="PANTHER" id="PTHR18945">
    <property type="entry name" value="NEUROTRANSMITTER GATED ION CHANNEL"/>
    <property type="match status" value="1"/>
</dbReference>
<dbReference type="CDD" id="cd19051">
    <property type="entry name" value="LGIC_TM_cation"/>
    <property type="match status" value="1"/>
</dbReference>
<evidence type="ECO:0000313" key="3">
    <source>
        <dbReference type="EMBL" id="KAK0043531.1"/>
    </source>
</evidence>
<proteinExistence type="predicted"/>
<organism evidence="3 4">
    <name type="scientific">Biomphalaria pfeifferi</name>
    <name type="common">Bloodfluke planorb</name>
    <name type="synonym">Freshwater snail</name>
    <dbReference type="NCBI Taxonomy" id="112525"/>
    <lineage>
        <taxon>Eukaryota</taxon>
        <taxon>Metazoa</taxon>
        <taxon>Spiralia</taxon>
        <taxon>Lophotrochozoa</taxon>
        <taxon>Mollusca</taxon>
        <taxon>Gastropoda</taxon>
        <taxon>Heterobranchia</taxon>
        <taxon>Euthyneura</taxon>
        <taxon>Panpulmonata</taxon>
        <taxon>Hygrophila</taxon>
        <taxon>Lymnaeoidea</taxon>
        <taxon>Planorbidae</taxon>
        <taxon>Biomphalaria</taxon>
    </lineage>
</organism>
<keyword evidence="4" id="KW-1185">Reference proteome</keyword>
<dbReference type="GO" id="GO:0005216">
    <property type="term" value="F:monoatomic ion channel activity"/>
    <property type="evidence" value="ECO:0007669"/>
    <property type="project" value="InterPro"/>
</dbReference>
<feature type="non-terminal residue" evidence="3">
    <location>
        <position position="1"/>
    </location>
</feature>
<keyword evidence="1" id="KW-0472">Membrane</keyword>
<feature type="transmembrane region" description="Helical" evidence="1">
    <location>
        <begin position="37"/>
        <end position="55"/>
    </location>
</feature>
<feature type="transmembrane region" description="Helical" evidence="1">
    <location>
        <begin position="6"/>
        <end position="30"/>
    </location>
</feature>
<dbReference type="GO" id="GO:0016020">
    <property type="term" value="C:membrane"/>
    <property type="evidence" value="ECO:0007669"/>
    <property type="project" value="InterPro"/>
</dbReference>
<evidence type="ECO:0000256" key="1">
    <source>
        <dbReference type="SAM" id="Phobius"/>
    </source>
</evidence>
<keyword evidence="1" id="KW-0812">Transmembrane</keyword>
<dbReference type="AlphaFoldDB" id="A0AAD8AW48"/>
<dbReference type="EMBL" id="JASAOG010000214">
    <property type="protein sequence ID" value="KAK0043531.1"/>
    <property type="molecule type" value="Genomic_DNA"/>
</dbReference>
<evidence type="ECO:0000313" key="4">
    <source>
        <dbReference type="Proteomes" id="UP001233172"/>
    </source>
</evidence>
<gene>
    <name evidence="3" type="ORF">Bpfe_026997</name>
</gene>
<feature type="non-terminal residue" evidence="3">
    <location>
        <position position="68"/>
    </location>
</feature>